<reference evidence="9" key="1">
    <citation type="submission" date="2021-03" db="EMBL/GenBank/DDBJ databases">
        <authorList>
            <person name="Palmer J.M."/>
        </authorList>
    </citation>
    <scope>NUCLEOTIDE SEQUENCE</scope>
    <source>
        <strain evidence="9">ARV_011</strain>
    </source>
</reference>
<evidence type="ECO:0000256" key="1">
    <source>
        <dbReference type="ARBA" id="ARBA00004496"/>
    </source>
</evidence>
<dbReference type="Pfam" id="PF13945">
    <property type="entry name" value="NST1"/>
    <property type="match status" value="1"/>
</dbReference>
<dbReference type="GeneID" id="66115851"/>
<feature type="region of interest" description="Disordered" evidence="8">
    <location>
        <begin position="960"/>
        <end position="1002"/>
    </location>
</feature>
<dbReference type="AlphaFoldDB" id="A0A9P7V661"/>
<feature type="compositionally biased region" description="Low complexity" evidence="8">
    <location>
        <begin position="987"/>
        <end position="996"/>
    </location>
</feature>
<accession>A0A9P7V661</accession>
<feature type="region of interest" description="Disordered" evidence="8">
    <location>
        <begin position="652"/>
        <end position="786"/>
    </location>
</feature>
<dbReference type="EMBL" id="JAHMUF010000020">
    <property type="protein sequence ID" value="KAG7192113.1"/>
    <property type="molecule type" value="Genomic_DNA"/>
</dbReference>
<dbReference type="Proteomes" id="UP000790833">
    <property type="component" value="Unassembled WGS sequence"/>
</dbReference>
<proteinExistence type="inferred from homology"/>
<feature type="compositionally biased region" description="Basic and acidic residues" evidence="8">
    <location>
        <begin position="678"/>
        <end position="786"/>
    </location>
</feature>
<keyword evidence="4 7" id="KW-0963">Cytoplasm</keyword>
<dbReference type="GO" id="GO:0005737">
    <property type="term" value="C:cytoplasm"/>
    <property type="evidence" value="ECO:0007669"/>
    <property type="project" value="UniProtKB-SubCell"/>
</dbReference>
<dbReference type="PANTHER" id="PTHR31780">
    <property type="entry name" value="STRESS RESPONSE PROTEIN NST1-RELATED"/>
    <property type="match status" value="1"/>
</dbReference>
<name>A0A9P7V661_9ASCO</name>
<evidence type="ECO:0000256" key="5">
    <source>
        <dbReference type="ARBA" id="ARBA00023016"/>
    </source>
</evidence>
<evidence type="ECO:0000256" key="7">
    <source>
        <dbReference type="RuleBase" id="RU049441"/>
    </source>
</evidence>
<keyword evidence="6 7" id="KW-0175">Coiled coil</keyword>
<evidence type="ECO:0000256" key="6">
    <source>
        <dbReference type="ARBA" id="ARBA00023054"/>
    </source>
</evidence>
<evidence type="ECO:0000256" key="3">
    <source>
        <dbReference type="ARBA" id="ARBA00020733"/>
    </source>
</evidence>
<comment type="similarity">
    <text evidence="2 7">Belongs to the NST1 family.</text>
</comment>
<feature type="compositionally biased region" description="Acidic residues" evidence="8">
    <location>
        <begin position="524"/>
        <end position="567"/>
    </location>
</feature>
<dbReference type="InterPro" id="IPR025279">
    <property type="entry name" value="NST1"/>
</dbReference>
<keyword evidence="10" id="KW-1185">Reference proteome</keyword>
<feature type="compositionally biased region" description="Polar residues" evidence="8">
    <location>
        <begin position="56"/>
        <end position="67"/>
    </location>
</feature>
<evidence type="ECO:0000256" key="4">
    <source>
        <dbReference type="ARBA" id="ARBA00022490"/>
    </source>
</evidence>
<dbReference type="RefSeq" id="XP_043047664.1">
    <property type="nucleotide sequence ID" value="XM_043193238.1"/>
</dbReference>
<feature type="region of interest" description="Disordered" evidence="8">
    <location>
        <begin position="504"/>
        <end position="606"/>
    </location>
</feature>
<organism evidence="9 10">
    <name type="scientific">Scheffersomyces spartinae</name>
    <dbReference type="NCBI Taxonomy" id="45513"/>
    <lineage>
        <taxon>Eukaryota</taxon>
        <taxon>Fungi</taxon>
        <taxon>Dikarya</taxon>
        <taxon>Ascomycota</taxon>
        <taxon>Saccharomycotina</taxon>
        <taxon>Pichiomycetes</taxon>
        <taxon>Debaryomycetaceae</taxon>
        <taxon>Scheffersomyces</taxon>
    </lineage>
</organism>
<dbReference type="PANTHER" id="PTHR31780:SF10">
    <property type="entry name" value="LD36051P"/>
    <property type="match status" value="1"/>
</dbReference>
<evidence type="ECO:0000313" key="9">
    <source>
        <dbReference type="EMBL" id="KAG7192113.1"/>
    </source>
</evidence>
<feature type="compositionally biased region" description="Basic and acidic residues" evidence="8">
    <location>
        <begin position="28"/>
        <end position="41"/>
    </location>
</feature>
<feature type="region of interest" description="Disordered" evidence="8">
    <location>
        <begin position="89"/>
        <end position="138"/>
    </location>
</feature>
<protein>
    <recommendedName>
        <fullName evidence="3 7">Stress response protein NST1</fullName>
    </recommendedName>
</protein>
<feature type="compositionally biased region" description="Basic and acidic residues" evidence="8">
    <location>
        <begin position="652"/>
        <end position="669"/>
    </location>
</feature>
<evidence type="ECO:0000313" key="10">
    <source>
        <dbReference type="Proteomes" id="UP000790833"/>
    </source>
</evidence>
<sequence>MLFFLKNGDNVLFEYDLNGSPTSGKSPAKVEELTTEEDKSLAKRKKNKKKKKSHNRMPTTVQATLNNPEDDYPTSRVIKQAPNGDIIVESLDEGNHGHSHDNSQEVYHDHDHDHEDDHHHDHDLHHHSHNLNHQPHTEESHRLVHKFIWDDSTALEQQNLKEFWELLPVEEKKTLVTIDKKAVMELFKSNWANHQHTSSQNDGGINGCPCMYCGRKKNVIDDELVHILDEQFGDIIDYIHEIRDINDLNALPTLLFGGFHMLEEEYKVQKIQKQLKKERERDQELVPLSPETEAMDSKSNHIEEQLLEKKFVEKHHENVTETNQEKKAEQYDDAHLNHYSQIEELGNEAEASEFQDALHQYLKEDYDKIMTPNLIEIFDKLNWDINTRNTKDVIERAESFRNFIFALQKTDKSQLERVFSLGELLTANNNNKKNNNDDDSLGLDDNMSNGLSKFADDILKNNGNSFLSMIESLTEIRSEREQKLTKVDDGDAWVDEDDNKRTLQVKRELVDQQSSVHYDTSQDEHEDYDEEDCEDYDEEEGEYEDDEVQNGDEEEEEEEEEEYDDEHEQEHEHEHEQEHEHEHEHDEDDGEIGEQSDVESEISEEEKLQEVRRMFLIQTIKVFQDRLKEAYKVKLSADRAESLIKELEAEENAKKEKELKKLKQKEKAKEKKRLQQLAKEEERKRKEEEQKAKEEEARQKQEALREQQRQRKEEQRKKKEEEKKKRIEELKRKEKEHRKKVEAQQKKEEEAKKLKEERKKKIQEERLKREEEKAQKEFLKKKKKEEERELLESLNQEVKAKLDFEADKERQELERLARLATPTTSIPSLESASFQPGLQPQFLPISPNKNHLLEQLYQAKPRTSSQSNSSGFVNALPSPSANTVGLMGSRSGALNNVAQTATTSTPFLSEANDFLLNSSSGSSMLNNNLLGTLNDPWKTGSASTGSNGATFIRNESNTSMLSNDLIPGTGSSDRLPIGGGGSGGMNGTSSGSNNNGLLYTNGQFQSTHGGTVHNSNVNVPAGVNFSPFNDSTPSSGFGTLGATWSPIPASRNNSIWGTNNNGGGTVGSSNTSHLWGPPTGTNSMANSVKATPVMQPASLAGSTVVGNNTTNLSPVPHTSNVGNDIELIQTSTFNAYQMLMNSNELEFGMAPLHKLFQTTKSVMGISTITLNQFLGCCRAARTYTFDFVYDDFGTVTHIKIGTSPAPPVTHEPVVNQELQSGGVPPGFSFNNLKLGGGLPDQNPTQVDPNSLEGLNQLANSTVRGLWN</sequence>
<dbReference type="OrthoDB" id="21629at2759"/>
<feature type="compositionally biased region" description="Basic and acidic residues" evidence="8">
    <location>
        <begin position="568"/>
        <end position="584"/>
    </location>
</feature>
<feature type="region of interest" description="Disordered" evidence="8">
    <location>
        <begin position="18"/>
        <end position="73"/>
    </location>
</feature>
<comment type="caution">
    <text evidence="9">The sequence shown here is derived from an EMBL/GenBank/DDBJ whole genome shotgun (WGS) entry which is preliminary data.</text>
</comment>
<evidence type="ECO:0000256" key="8">
    <source>
        <dbReference type="SAM" id="MobiDB-lite"/>
    </source>
</evidence>
<feature type="compositionally biased region" description="Basic residues" evidence="8">
    <location>
        <begin position="42"/>
        <end position="55"/>
    </location>
</feature>
<keyword evidence="5 7" id="KW-0346">Stress response</keyword>
<dbReference type="InterPro" id="IPR051195">
    <property type="entry name" value="Fungal_stress_NST1"/>
</dbReference>
<feature type="compositionally biased region" description="Acidic residues" evidence="8">
    <location>
        <begin position="585"/>
        <end position="604"/>
    </location>
</feature>
<evidence type="ECO:0000256" key="2">
    <source>
        <dbReference type="ARBA" id="ARBA00007112"/>
    </source>
</evidence>
<gene>
    <name evidence="9" type="primary">NST1</name>
    <name evidence="9" type="ORF">KQ657_002477</name>
</gene>
<comment type="subcellular location">
    <subcellularLocation>
        <location evidence="1 7">Cytoplasm</location>
    </subcellularLocation>
</comment>
<feature type="compositionally biased region" description="Gly residues" evidence="8">
    <location>
        <begin position="977"/>
        <end position="986"/>
    </location>
</feature>
<feature type="compositionally biased region" description="Basic and acidic residues" evidence="8">
    <location>
        <begin position="93"/>
        <end position="124"/>
    </location>
</feature>
<comment type="function">
    <text evidence="7">May act as a negative regulator of salt tolerance.</text>
</comment>